<accession>A0A7V3PU59</accession>
<gene>
    <name evidence="2" type="ORF">ENX16_05815</name>
</gene>
<comment type="caution">
    <text evidence="2">The sequence shown here is derived from an EMBL/GenBank/DDBJ whole genome shotgun (WGS) entry which is preliminary data.</text>
</comment>
<dbReference type="InterPro" id="IPR013517">
    <property type="entry name" value="FG-GAP"/>
</dbReference>
<proteinExistence type="predicted"/>
<evidence type="ECO:0000256" key="1">
    <source>
        <dbReference type="ARBA" id="ARBA00022729"/>
    </source>
</evidence>
<reference evidence="2" key="1">
    <citation type="journal article" date="2020" name="mSystems">
        <title>Genome- and Community-Level Interaction Insights into Carbon Utilization and Element Cycling Functions of Hydrothermarchaeota in Hydrothermal Sediment.</title>
        <authorList>
            <person name="Zhou Z."/>
            <person name="Liu Y."/>
            <person name="Xu W."/>
            <person name="Pan J."/>
            <person name="Luo Z.H."/>
            <person name="Li M."/>
        </authorList>
    </citation>
    <scope>NUCLEOTIDE SEQUENCE [LARGE SCALE GENOMIC DNA]</scope>
    <source>
        <strain evidence="2">SpSt-914</strain>
    </source>
</reference>
<dbReference type="Gene3D" id="2.130.10.130">
    <property type="entry name" value="Integrin alpha, N-terminal"/>
    <property type="match status" value="1"/>
</dbReference>
<dbReference type="PANTHER" id="PTHR46580">
    <property type="entry name" value="SENSOR KINASE-RELATED"/>
    <property type="match status" value="1"/>
</dbReference>
<dbReference type="PANTHER" id="PTHR46580:SF4">
    <property type="entry name" value="ATP_GTP-BINDING PROTEIN"/>
    <property type="match status" value="1"/>
</dbReference>
<dbReference type="AlphaFoldDB" id="A0A7V3PU59"/>
<dbReference type="EMBL" id="DTMZ01000141">
    <property type="protein sequence ID" value="HGD13574.1"/>
    <property type="molecule type" value="Genomic_DNA"/>
</dbReference>
<dbReference type="SUPFAM" id="SSF69318">
    <property type="entry name" value="Integrin alpha N-terminal domain"/>
    <property type="match status" value="2"/>
</dbReference>
<evidence type="ECO:0008006" key="3">
    <source>
        <dbReference type="Google" id="ProtNLM"/>
    </source>
</evidence>
<name>A0A7V3PU59_UNCW3</name>
<dbReference type="Pfam" id="PF13517">
    <property type="entry name" value="FG-GAP_3"/>
    <property type="match status" value="2"/>
</dbReference>
<evidence type="ECO:0000313" key="2">
    <source>
        <dbReference type="EMBL" id="HGD13574.1"/>
    </source>
</evidence>
<sequence length="573" mass="62783">MLLNLLILTIAATGWQVNLTGPADSIPGATYWETVPVSFIPAPTDELHPLPGWPKKVTFNPSFAPARGITLADLDNDHRLEVIMPSTAGQLHVWRYDGSYYPNWPKSFSYMGQYAAAAADIDLNGQIEIVICTRGMTTGGSVYVFDRNGNVKPGWPFTGLVNGNFADSPTLADIDGDDTLEIIVGERDWPIGHLHVLRHNGIEQPGAWPCSLDHVPALGAAVGDINRDGEPEIVYASYNSLYVFQHDGTILPGWPVTGLNGAKFSYQSPALADIDGDDTMEIIVAMHQGTQGVYVFRYDGTIMNGWPYPFARWSYCPPTVADLYLNHDLKVLCGLSGVMSGGAAVLYGFDDDGSVLNGFPVYQPNGDAAEGNITVADIDGDNDMEIIFTSNLMTSDTLGFLYAVHHDGTPVPGWPLRPHGWTYLNGATVADVDGDDTMDIIAVTYDNGNTMSVYIWETNVQFSRERWQWQTYQFDMARTGLYQRVTTGAGEAKPNRLNNNLPISPTIVRPGARLKIRSPLPGFRFRIYDRDGRLITETAPTNGQLKLPAKLNPGVYFIQPAGIGSKTKLMIIE</sequence>
<organism evidence="2">
    <name type="scientific">candidate division WOR-3 bacterium</name>
    <dbReference type="NCBI Taxonomy" id="2052148"/>
    <lineage>
        <taxon>Bacteria</taxon>
        <taxon>Bacteria division WOR-3</taxon>
    </lineage>
</organism>
<protein>
    <recommendedName>
        <fullName evidence="3">T9SS type A sorting domain-containing protein</fullName>
    </recommendedName>
</protein>
<keyword evidence="1" id="KW-0732">Signal</keyword>
<dbReference type="InterPro" id="IPR028994">
    <property type="entry name" value="Integrin_alpha_N"/>
</dbReference>